<dbReference type="GO" id="GO:0015556">
    <property type="term" value="F:C4-dicarboxylate transmembrane transporter activity"/>
    <property type="evidence" value="ECO:0007669"/>
    <property type="project" value="UniProtKB-ARBA"/>
</dbReference>
<comment type="caution">
    <text evidence="7">The sequence shown here is derived from an EMBL/GenBank/DDBJ whole genome shotgun (WGS) entry which is preliminary data.</text>
</comment>
<keyword evidence="3 6" id="KW-0812">Transmembrane</keyword>
<organism evidence="7">
    <name type="scientific">Dermatophagoides farinae</name>
    <name type="common">American house dust mite</name>
    <dbReference type="NCBI Taxonomy" id="6954"/>
    <lineage>
        <taxon>Eukaryota</taxon>
        <taxon>Metazoa</taxon>
        <taxon>Ecdysozoa</taxon>
        <taxon>Arthropoda</taxon>
        <taxon>Chelicerata</taxon>
        <taxon>Arachnida</taxon>
        <taxon>Acari</taxon>
        <taxon>Acariformes</taxon>
        <taxon>Sarcoptiformes</taxon>
        <taxon>Astigmata</taxon>
        <taxon>Psoroptidia</taxon>
        <taxon>Analgoidea</taxon>
        <taxon>Pyroglyphidae</taxon>
        <taxon>Dermatophagoidinae</taxon>
        <taxon>Dermatophagoides</taxon>
    </lineage>
</organism>
<dbReference type="OrthoDB" id="6493944at2759"/>
<dbReference type="Pfam" id="PF00939">
    <property type="entry name" value="Na_sulph_symp"/>
    <property type="match status" value="1"/>
</dbReference>
<keyword evidence="5 6" id="KW-0472">Membrane</keyword>
<evidence type="ECO:0000256" key="1">
    <source>
        <dbReference type="ARBA" id="ARBA00004141"/>
    </source>
</evidence>
<feature type="transmembrane region" description="Helical" evidence="6">
    <location>
        <begin position="45"/>
        <end position="73"/>
    </location>
</feature>
<keyword evidence="4 6" id="KW-1133">Transmembrane helix</keyword>
<dbReference type="EMBL" id="SDOV01000002">
    <property type="protein sequence ID" value="KAH7643464.1"/>
    <property type="molecule type" value="Genomic_DNA"/>
</dbReference>
<dbReference type="GO" id="GO:0005886">
    <property type="term" value="C:plasma membrane"/>
    <property type="evidence" value="ECO:0007669"/>
    <property type="project" value="TreeGrafter"/>
</dbReference>
<feature type="transmembrane region" description="Helical" evidence="6">
    <location>
        <begin position="392"/>
        <end position="410"/>
    </location>
</feature>
<accession>A0A9D4SI89</accession>
<sequence>MEPKPIWTKLWSIRHLLVCWLTPFVWSPLLAVVGRQKEARCGYVVAVMITYWFTEVIPMAITSLIPVVLFPVLQIMSTDKVAKSYFNGTIMVFLGSLIAATAVSKSNLHERIALKVIMLTGTSPRRLMLGFIVTTAFLSMWISNLATVAMMLPIANAALDQLERRQSVSVATNDTVFVTIGAGDHVRSNSITKTSTVAESRKNESKPLHKGILLAICYSANIGGTGTLTGTSTNLVLNGFLKDDPISFSDWFFFNFPTLVLLVLATWLFLTCFFVHNSSSSSSKLGSKMEAKRNEKQVLEALRQQYDHLGCIRFNEMAVLILFGLLLSLWFFRAPDFMHGWSTMFSDRNNSYIKDAVPTIFVVLLFFVIPADPRNLAQSPMLLDWKTTREQVSWSVMLLLGGGFAMAKGCEQSGLSAVLGDSLYMLHQLSPFAITLIMCSVSMTLTELVSNTAAINIMLPVIHQMSHSMKTDLNPLSVMLPVTVSCSYAFMLPFASGTNAIIFEAGKMKTKDMLIPGFFLKIICVLILLAINSVWAPVIFQLGDGGGGDNPIMFSSSSSTRQQQCEIEQRIF</sequence>
<feature type="transmembrane region" description="Helical" evidence="6">
    <location>
        <begin position="127"/>
        <end position="155"/>
    </location>
</feature>
<proteinExistence type="inferred from homology"/>
<evidence type="ECO:0000313" key="7">
    <source>
        <dbReference type="EMBL" id="KAH7643464.1"/>
    </source>
</evidence>
<reference evidence="7" key="1">
    <citation type="submission" date="2020-06" db="EMBL/GenBank/DDBJ databases">
        <authorList>
            <person name="Ji K."/>
            <person name="Li J."/>
        </authorList>
    </citation>
    <scope>NUCLEOTIDE SEQUENCE</scope>
    <source>
        <strain evidence="7">JKM2019</strain>
        <tissue evidence="7">Whole body</tissue>
    </source>
</reference>
<evidence type="ECO:0000256" key="2">
    <source>
        <dbReference type="ARBA" id="ARBA00006772"/>
    </source>
</evidence>
<name>A0A9D4SI89_DERFA</name>
<reference evidence="7" key="2">
    <citation type="journal article" date="2021" name="World Allergy Organ. J.">
        <title>Chromosome-level assembly of Dermatophagoides farinae genome and transcriptome reveals two novel allergens Der f 37 and Der f 39.</title>
        <authorList>
            <person name="Chen J."/>
            <person name="Cai Z."/>
            <person name="Fan D."/>
            <person name="Hu J."/>
            <person name="Hou Y."/>
            <person name="He Y."/>
            <person name="Zhang Z."/>
            <person name="Zhao Z."/>
            <person name="Gao P."/>
            <person name="Hu W."/>
            <person name="Sun J."/>
            <person name="Li J."/>
            <person name="Ji K."/>
        </authorList>
    </citation>
    <scope>NUCLEOTIDE SEQUENCE</scope>
    <source>
        <strain evidence="7">JKM2019</strain>
    </source>
</reference>
<feature type="transmembrane region" description="Helical" evidence="6">
    <location>
        <begin position="85"/>
        <end position="106"/>
    </location>
</feature>
<dbReference type="PANTHER" id="PTHR10283:SF82">
    <property type="entry name" value="SOLUTE CARRIER FAMILY 13 MEMBER 2"/>
    <property type="match status" value="1"/>
</dbReference>
<comment type="subcellular location">
    <subcellularLocation>
        <location evidence="1">Membrane</location>
        <topology evidence="1">Multi-pass membrane protein</topology>
    </subcellularLocation>
</comment>
<evidence type="ECO:0000256" key="6">
    <source>
        <dbReference type="SAM" id="Phobius"/>
    </source>
</evidence>
<evidence type="ECO:0000256" key="3">
    <source>
        <dbReference type="ARBA" id="ARBA00022692"/>
    </source>
</evidence>
<feature type="transmembrane region" description="Helical" evidence="6">
    <location>
        <begin position="514"/>
        <end position="535"/>
    </location>
</feature>
<evidence type="ECO:0000256" key="5">
    <source>
        <dbReference type="ARBA" id="ARBA00023136"/>
    </source>
</evidence>
<feature type="transmembrane region" description="Helical" evidence="6">
    <location>
        <begin position="12"/>
        <end position="33"/>
    </location>
</feature>
<gene>
    <name evidence="7" type="ORF">HUG17_5826</name>
</gene>
<dbReference type="Proteomes" id="UP000828236">
    <property type="component" value="Unassembled WGS sequence"/>
</dbReference>
<dbReference type="PANTHER" id="PTHR10283">
    <property type="entry name" value="SOLUTE CARRIER FAMILY 13 MEMBER"/>
    <property type="match status" value="1"/>
</dbReference>
<evidence type="ECO:0000256" key="4">
    <source>
        <dbReference type="ARBA" id="ARBA00022989"/>
    </source>
</evidence>
<dbReference type="InterPro" id="IPR001898">
    <property type="entry name" value="SLC13A/DASS"/>
</dbReference>
<protein>
    <submittedName>
        <fullName evidence="7">Solute carrier family 13-like protein 3</fullName>
    </submittedName>
</protein>
<comment type="similarity">
    <text evidence="2">Belongs to the SLC13A/DASS transporter (TC 2.A.47) family. NADC subfamily.</text>
</comment>
<feature type="transmembrane region" description="Helical" evidence="6">
    <location>
        <begin position="312"/>
        <end position="332"/>
    </location>
</feature>
<dbReference type="GO" id="GO:0005310">
    <property type="term" value="F:dicarboxylic acid transmembrane transporter activity"/>
    <property type="evidence" value="ECO:0007669"/>
    <property type="project" value="UniProtKB-ARBA"/>
</dbReference>
<feature type="transmembrane region" description="Helical" evidence="6">
    <location>
        <begin position="478"/>
        <end position="502"/>
    </location>
</feature>
<feature type="transmembrane region" description="Helical" evidence="6">
    <location>
        <begin position="251"/>
        <end position="275"/>
    </location>
</feature>
<dbReference type="AlphaFoldDB" id="A0A9D4SI89"/>
<feature type="transmembrane region" description="Helical" evidence="6">
    <location>
        <begin position="352"/>
        <end position="371"/>
    </location>
</feature>